<evidence type="ECO:0000256" key="8">
    <source>
        <dbReference type="ARBA" id="ARBA00023014"/>
    </source>
</evidence>
<sequence length="180" mass="20255">MGSVKDYFSSLGTGVVSLLKGMGVTGKEFFTPKVTEEYPDHRDTIQYAAPRFRAKLQFIYDEEGRNRCIACGICQRNCPNGTISITTKMVELPDGKKKRKLDKYMYDLGSCTFCELCVTTCPQDAIEFSNDFEQAVFTRSMLVEQLNYLPERDDDPAPKPAAPKPAAEIKPVDNQSEKEK</sequence>
<keyword evidence="1" id="KW-1003">Cell membrane</keyword>
<name>A0ABV4CTR0_9BACT</name>
<evidence type="ECO:0000256" key="7">
    <source>
        <dbReference type="ARBA" id="ARBA00023004"/>
    </source>
</evidence>
<evidence type="ECO:0000313" key="15">
    <source>
        <dbReference type="Proteomes" id="UP001565200"/>
    </source>
</evidence>
<keyword evidence="11" id="KW-0472">Membrane</keyword>
<evidence type="ECO:0000313" key="14">
    <source>
        <dbReference type="EMBL" id="MEY8244763.1"/>
    </source>
</evidence>
<keyword evidence="2" id="KW-0004">4Fe-4S</keyword>
<dbReference type="Gene3D" id="3.30.70.3270">
    <property type="match status" value="1"/>
</dbReference>
<organism evidence="14 15">
    <name type="scientific">Heminiphilus faecis</name>
    <dbReference type="NCBI Taxonomy" id="2601703"/>
    <lineage>
        <taxon>Bacteria</taxon>
        <taxon>Pseudomonadati</taxon>
        <taxon>Bacteroidota</taxon>
        <taxon>Bacteroidia</taxon>
        <taxon>Bacteroidales</taxon>
        <taxon>Muribaculaceae</taxon>
        <taxon>Heminiphilus</taxon>
    </lineage>
</organism>
<gene>
    <name evidence="14" type="ORF">AAK873_03900</name>
</gene>
<feature type="domain" description="4Fe-4S ferredoxin-type" evidence="13">
    <location>
        <begin position="102"/>
        <end position="131"/>
    </location>
</feature>
<keyword evidence="6" id="KW-1278">Translocase</keyword>
<evidence type="ECO:0000256" key="1">
    <source>
        <dbReference type="ARBA" id="ARBA00022475"/>
    </source>
</evidence>
<feature type="region of interest" description="Disordered" evidence="12">
    <location>
        <begin position="149"/>
        <end position="180"/>
    </location>
</feature>
<reference evidence="14 15" key="1">
    <citation type="submission" date="2024-03" db="EMBL/GenBank/DDBJ databases">
        <title>Mouse gut bacterial collection (mGBC) of GemPharmatech.</title>
        <authorList>
            <person name="He Y."/>
            <person name="Dong L."/>
            <person name="Wu D."/>
            <person name="Gao X."/>
            <person name="Lin Z."/>
        </authorList>
    </citation>
    <scope>NUCLEOTIDE SEQUENCE [LARGE SCALE GENOMIC DNA]</scope>
    <source>
        <strain evidence="14 15">54-13</strain>
    </source>
</reference>
<keyword evidence="4" id="KW-0479">Metal-binding</keyword>
<keyword evidence="5" id="KW-0677">Repeat</keyword>
<evidence type="ECO:0000256" key="11">
    <source>
        <dbReference type="ARBA" id="ARBA00023136"/>
    </source>
</evidence>
<dbReference type="Pfam" id="PF12838">
    <property type="entry name" value="Fer4_7"/>
    <property type="match status" value="1"/>
</dbReference>
<dbReference type="Proteomes" id="UP001565200">
    <property type="component" value="Unassembled WGS sequence"/>
</dbReference>
<evidence type="ECO:0000256" key="3">
    <source>
        <dbReference type="ARBA" id="ARBA00022719"/>
    </source>
</evidence>
<keyword evidence="9" id="KW-0520">NAD</keyword>
<evidence type="ECO:0000256" key="10">
    <source>
        <dbReference type="ARBA" id="ARBA00023075"/>
    </source>
</evidence>
<evidence type="ECO:0000256" key="9">
    <source>
        <dbReference type="ARBA" id="ARBA00023027"/>
    </source>
</evidence>
<evidence type="ECO:0000256" key="5">
    <source>
        <dbReference type="ARBA" id="ARBA00022737"/>
    </source>
</evidence>
<protein>
    <submittedName>
        <fullName evidence="14">4Fe-4S dicluster domain-containing protein</fullName>
    </submittedName>
</protein>
<evidence type="ECO:0000259" key="13">
    <source>
        <dbReference type="PROSITE" id="PS51379"/>
    </source>
</evidence>
<dbReference type="PANTHER" id="PTHR10849:SF24">
    <property type="entry name" value="NADH-QUINONE OXIDOREDUCTASE SUBUNIT I 2"/>
    <property type="match status" value="1"/>
</dbReference>
<evidence type="ECO:0000256" key="4">
    <source>
        <dbReference type="ARBA" id="ARBA00022723"/>
    </source>
</evidence>
<feature type="domain" description="4Fe-4S ferredoxin-type" evidence="13">
    <location>
        <begin position="56"/>
        <end position="88"/>
    </location>
</feature>
<dbReference type="RefSeq" id="WP_121698910.1">
    <property type="nucleotide sequence ID" value="NZ_JBCLPP010000008.1"/>
</dbReference>
<proteinExistence type="predicted"/>
<dbReference type="InterPro" id="IPR017900">
    <property type="entry name" value="4Fe4S_Fe_S_CS"/>
</dbReference>
<keyword evidence="7" id="KW-0408">Iron</keyword>
<keyword evidence="15" id="KW-1185">Reference proteome</keyword>
<accession>A0ABV4CTR0</accession>
<keyword evidence="10" id="KW-0830">Ubiquinone</keyword>
<dbReference type="PANTHER" id="PTHR10849">
    <property type="entry name" value="NADH DEHYDROGENASE UBIQUINONE IRON-SULFUR PROTEIN 8, MITOCHONDRIAL"/>
    <property type="match status" value="1"/>
</dbReference>
<dbReference type="PROSITE" id="PS51379">
    <property type="entry name" value="4FE4S_FER_2"/>
    <property type="match status" value="2"/>
</dbReference>
<dbReference type="SUPFAM" id="SSF54862">
    <property type="entry name" value="4Fe-4S ferredoxins"/>
    <property type="match status" value="1"/>
</dbReference>
<keyword evidence="3" id="KW-0874">Quinone</keyword>
<dbReference type="InterPro" id="IPR017896">
    <property type="entry name" value="4Fe4S_Fe-S-bd"/>
</dbReference>
<keyword evidence="8" id="KW-0411">Iron-sulfur</keyword>
<dbReference type="EMBL" id="JBCLPP010000008">
    <property type="protein sequence ID" value="MEY8244763.1"/>
    <property type="molecule type" value="Genomic_DNA"/>
</dbReference>
<evidence type="ECO:0000256" key="2">
    <source>
        <dbReference type="ARBA" id="ARBA00022485"/>
    </source>
</evidence>
<dbReference type="PROSITE" id="PS00198">
    <property type="entry name" value="4FE4S_FER_1"/>
    <property type="match status" value="2"/>
</dbReference>
<evidence type="ECO:0000256" key="12">
    <source>
        <dbReference type="SAM" id="MobiDB-lite"/>
    </source>
</evidence>
<comment type="caution">
    <text evidence="14">The sequence shown here is derived from an EMBL/GenBank/DDBJ whole genome shotgun (WGS) entry which is preliminary data.</text>
</comment>
<dbReference type="InterPro" id="IPR010226">
    <property type="entry name" value="NADH_quinone_OxRdtase_chainI"/>
</dbReference>
<evidence type="ECO:0000256" key="6">
    <source>
        <dbReference type="ARBA" id="ARBA00022967"/>
    </source>
</evidence>